<dbReference type="InterPro" id="IPR029063">
    <property type="entry name" value="SAM-dependent_MTases_sf"/>
</dbReference>
<dbReference type="Pfam" id="PF13578">
    <property type="entry name" value="Methyltransf_24"/>
    <property type="match status" value="1"/>
</dbReference>
<evidence type="ECO:0008006" key="3">
    <source>
        <dbReference type="Google" id="ProtNLM"/>
    </source>
</evidence>
<evidence type="ECO:0000313" key="1">
    <source>
        <dbReference type="EMBL" id="OGZ31529.1"/>
    </source>
</evidence>
<organism evidence="1 2">
    <name type="scientific">Candidatus Niyogibacteria bacterium RIFCSPLOWO2_12_FULL_41_13</name>
    <dbReference type="NCBI Taxonomy" id="1801726"/>
    <lineage>
        <taxon>Bacteria</taxon>
        <taxon>Candidatus Niyogiibacteriota</taxon>
    </lineage>
</organism>
<sequence>MELKEYLHTTYTDSGQQRPIRINKINRDYLPELLAKFNMTKGAEIGVAKGKYSEMMFKKIPNLELLCVDMWEVEEDKANQSKGQSYVDYTYENTKRRLAPFKARIIRGKSMDVVRNIPYESLDFVYIDANHEFDFVMSDIIEWSKRVKKGGLVAGHDYIKTRYFGVIEVVNTYTRAHGIYDVFLTKERSPSWFFCK</sequence>
<dbReference type="Proteomes" id="UP000176787">
    <property type="component" value="Unassembled WGS sequence"/>
</dbReference>
<comment type="caution">
    <text evidence="1">The sequence shown here is derived from an EMBL/GenBank/DDBJ whole genome shotgun (WGS) entry which is preliminary data.</text>
</comment>
<gene>
    <name evidence="1" type="ORF">A3H02_02360</name>
</gene>
<dbReference type="STRING" id="1801726.A3H02_02360"/>
<accession>A0A1G2F0F5</accession>
<proteinExistence type="predicted"/>
<dbReference type="SUPFAM" id="SSF53335">
    <property type="entry name" value="S-adenosyl-L-methionine-dependent methyltransferases"/>
    <property type="match status" value="1"/>
</dbReference>
<dbReference type="EMBL" id="MHMS01000025">
    <property type="protein sequence ID" value="OGZ31529.1"/>
    <property type="molecule type" value="Genomic_DNA"/>
</dbReference>
<name>A0A1G2F0F5_9BACT</name>
<dbReference type="AlphaFoldDB" id="A0A1G2F0F5"/>
<evidence type="ECO:0000313" key="2">
    <source>
        <dbReference type="Proteomes" id="UP000176787"/>
    </source>
</evidence>
<reference evidence="1 2" key="1">
    <citation type="journal article" date="2016" name="Nat. Commun.">
        <title>Thousands of microbial genomes shed light on interconnected biogeochemical processes in an aquifer system.</title>
        <authorList>
            <person name="Anantharaman K."/>
            <person name="Brown C.T."/>
            <person name="Hug L.A."/>
            <person name="Sharon I."/>
            <person name="Castelle C.J."/>
            <person name="Probst A.J."/>
            <person name="Thomas B.C."/>
            <person name="Singh A."/>
            <person name="Wilkins M.J."/>
            <person name="Karaoz U."/>
            <person name="Brodie E.L."/>
            <person name="Williams K.H."/>
            <person name="Hubbard S.S."/>
            <person name="Banfield J.F."/>
        </authorList>
    </citation>
    <scope>NUCLEOTIDE SEQUENCE [LARGE SCALE GENOMIC DNA]</scope>
</reference>
<dbReference type="Gene3D" id="3.40.50.150">
    <property type="entry name" value="Vaccinia Virus protein VP39"/>
    <property type="match status" value="1"/>
</dbReference>
<protein>
    <recommendedName>
        <fullName evidence="3">Methyltransferase</fullName>
    </recommendedName>
</protein>